<proteinExistence type="inferred from homology"/>
<sequence>MERFNVLCDENYKRIYRYIYVMTNNQTLTEDLVQDVFLAAYEKGDLFLSHEKPAAFLYKTAKFLTCSALRKIQARGEESLSEGIPSLDKEPAEILALEEDRQIDEMDHVPEVLGKLSLEQKELYNRYYLNHEPMKDIAASLGLKEPALRMRYVRLRKEIRKIISEIDFQECKGGCYERKYEKKTESSY</sequence>
<dbReference type="InterPro" id="IPR013325">
    <property type="entry name" value="RNA_pol_sigma_r2"/>
</dbReference>
<dbReference type="Pfam" id="PF04542">
    <property type="entry name" value="Sigma70_r2"/>
    <property type="match status" value="1"/>
</dbReference>
<keyword evidence="3" id="KW-0731">Sigma factor</keyword>
<dbReference type="GO" id="GO:0006352">
    <property type="term" value="P:DNA-templated transcription initiation"/>
    <property type="evidence" value="ECO:0007669"/>
    <property type="project" value="InterPro"/>
</dbReference>
<dbReference type="NCBIfam" id="TIGR02937">
    <property type="entry name" value="sigma70-ECF"/>
    <property type="match status" value="1"/>
</dbReference>
<dbReference type="InterPro" id="IPR039425">
    <property type="entry name" value="RNA_pol_sigma-70-like"/>
</dbReference>
<dbReference type="GO" id="GO:0003677">
    <property type="term" value="F:DNA binding"/>
    <property type="evidence" value="ECO:0007669"/>
    <property type="project" value="UniProtKB-KW"/>
</dbReference>
<gene>
    <name evidence="8" type="ORF">OBO34_02255</name>
</gene>
<dbReference type="InterPro" id="IPR036388">
    <property type="entry name" value="WH-like_DNA-bd_sf"/>
</dbReference>
<dbReference type="RefSeq" id="WP_253020627.1">
    <property type="nucleotide sequence ID" value="NZ_JAJAGH010000005.1"/>
</dbReference>
<dbReference type="AlphaFoldDB" id="A0A9J6QP24"/>
<keyword evidence="2" id="KW-0805">Transcription regulation</keyword>
<dbReference type="EMBL" id="JAOSHN010000001">
    <property type="protein sequence ID" value="MCU7377172.1"/>
    <property type="molecule type" value="Genomic_DNA"/>
</dbReference>
<dbReference type="Pfam" id="PF08281">
    <property type="entry name" value="Sigma70_r4_2"/>
    <property type="match status" value="1"/>
</dbReference>
<keyword evidence="4" id="KW-0238">DNA-binding</keyword>
<feature type="domain" description="RNA polymerase sigma factor 70 region 4 type 2" evidence="7">
    <location>
        <begin position="111"/>
        <end position="158"/>
    </location>
</feature>
<name>A0A9J6QP24_9FIRM</name>
<dbReference type="InterPro" id="IPR014284">
    <property type="entry name" value="RNA_pol_sigma-70_dom"/>
</dbReference>
<evidence type="ECO:0000256" key="2">
    <source>
        <dbReference type="ARBA" id="ARBA00023015"/>
    </source>
</evidence>
<evidence type="ECO:0000259" key="7">
    <source>
        <dbReference type="Pfam" id="PF08281"/>
    </source>
</evidence>
<evidence type="ECO:0000256" key="1">
    <source>
        <dbReference type="ARBA" id="ARBA00010641"/>
    </source>
</evidence>
<accession>A0A9J6QP24</accession>
<evidence type="ECO:0000313" key="8">
    <source>
        <dbReference type="EMBL" id="MCU7377172.1"/>
    </source>
</evidence>
<protein>
    <submittedName>
        <fullName evidence="8">Sigma-70 family RNA polymerase sigma factor</fullName>
    </submittedName>
</protein>
<dbReference type="Gene3D" id="1.10.1740.10">
    <property type="match status" value="1"/>
</dbReference>
<dbReference type="InterPro" id="IPR007627">
    <property type="entry name" value="RNA_pol_sigma70_r2"/>
</dbReference>
<dbReference type="SUPFAM" id="SSF88659">
    <property type="entry name" value="Sigma3 and sigma4 domains of RNA polymerase sigma factors"/>
    <property type="match status" value="1"/>
</dbReference>
<dbReference type="InterPro" id="IPR013249">
    <property type="entry name" value="RNA_pol_sigma70_r4_t2"/>
</dbReference>
<evidence type="ECO:0000256" key="3">
    <source>
        <dbReference type="ARBA" id="ARBA00023082"/>
    </source>
</evidence>
<comment type="caution">
    <text evidence="8">The sequence shown here is derived from an EMBL/GenBank/DDBJ whole genome shotgun (WGS) entry which is preliminary data.</text>
</comment>
<dbReference type="Gene3D" id="1.10.10.10">
    <property type="entry name" value="Winged helix-like DNA-binding domain superfamily/Winged helix DNA-binding domain"/>
    <property type="match status" value="1"/>
</dbReference>
<keyword evidence="9" id="KW-1185">Reference proteome</keyword>
<dbReference type="PANTHER" id="PTHR43133:SF8">
    <property type="entry name" value="RNA POLYMERASE SIGMA FACTOR HI_1459-RELATED"/>
    <property type="match status" value="1"/>
</dbReference>
<keyword evidence="5" id="KW-0804">Transcription</keyword>
<feature type="domain" description="RNA polymerase sigma-70 region 2" evidence="6">
    <location>
        <begin position="9"/>
        <end position="73"/>
    </location>
</feature>
<comment type="similarity">
    <text evidence="1">Belongs to the sigma-70 factor family. ECF subfamily.</text>
</comment>
<dbReference type="Proteomes" id="UP001065549">
    <property type="component" value="Unassembled WGS sequence"/>
</dbReference>
<evidence type="ECO:0000256" key="5">
    <source>
        <dbReference type="ARBA" id="ARBA00023163"/>
    </source>
</evidence>
<dbReference type="InterPro" id="IPR013324">
    <property type="entry name" value="RNA_pol_sigma_r3/r4-like"/>
</dbReference>
<evidence type="ECO:0000256" key="4">
    <source>
        <dbReference type="ARBA" id="ARBA00023125"/>
    </source>
</evidence>
<organism evidence="8 9">
    <name type="scientific">Hominibacterium faecale</name>
    <dbReference type="NCBI Taxonomy" id="2839743"/>
    <lineage>
        <taxon>Bacteria</taxon>
        <taxon>Bacillati</taxon>
        <taxon>Bacillota</taxon>
        <taxon>Clostridia</taxon>
        <taxon>Peptostreptococcales</taxon>
        <taxon>Anaerovoracaceae</taxon>
        <taxon>Hominibacterium</taxon>
    </lineage>
</organism>
<dbReference type="GO" id="GO:0016987">
    <property type="term" value="F:sigma factor activity"/>
    <property type="evidence" value="ECO:0007669"/>
    <property type="project" value="UniProtKB-KW"/>
</dbReference>
<reference evidence="8" key="1">
    <citation type="submission" date="2022-09" db="EMBL/GenBank/DDBJ databases">
        <title>Culturomic study of gut microbiota in children with autism spectrum disorder.</title>
        <authorList>
            <person name="Efimov B.A."/>
            <person name="Chaplin A.V."/>
            <person name="Sokolova S.R."/>
            <person name="Pikina A.P."/>
            <person name="Korzhanova M."/>
            <person name="Belova V."/>
            <person name="Korostin D."/>
        </authorList>
    </citation>
    <scope>NUCLEOTIDE SEQUENCE</scope>
    <source>
        <strain evidence="8">ASD5510</strain>
    </source>
</reference>
<evidence type="ECO:0000259" key="6">
    <source>
        <dbReference type="Pfam" id="PF04542"/>
    </source>
</evidence>
<evidence type="ECO:0000313" key="9">
    <source>
        <dbReference type="Proteomes" id="UP001065549"/>
    </source>
</evidence>
<dbReference type="PANTHER" id="PTHR43133">
    <property type="entry name" value="RNA POLYMERASE ECF-TYPE SIGMA FACTO"/>
    <property type="match status" value="1"/>
</dbReference>
<dbReference type="SUPFAM" id="SSF88946">
    <property type="entry name" value="Sigma2 domain of RNA polymerase sigma factors"/>
    <property type="match status" value="1"/>
</dbReference>